<sequence length="177" mass="19338">MAHSLKPGSVTPRSFASPWFFKDPSAVGGRLVHAVSEYKPTLIIAVDFLFWFAYGAGLDEAQRLARLEQGLKLLQTLPGPLLVGDLPDMSSAEGKALEPGMAPSAEVLAKLNQRIAEWTRQRGDSVIVPLGSWTQQGPARRMLQKDGLHPTREGGRWIATKTMEVLRDSCPSMEKGS</sequence>
<reference evidence="1 2" key="1">
    <citation type="submission" date="2020-01" db="EMBL/GenBank/DDBJ databases">
        <title>The draft genome sequence of Corallococcus exiguus DSM 14696.</title>
        <authorList>
            <person name="Zhang X."/>
            <person name="Zhu H."/>
        </authorList>
    </citation>
    <scope>NUCLEOTIDE SEQUENCE [LARGE SCALE GENOMIC DNA]</scope>
    <source>
        <strain evidence="1 2">DSM 14696</strain>
    </source>
</reference>
<evidence type="ECO:0000313" key="2">
    <source>
        <dbReference type="Proteomes" id="UP000537825"/>
    </source>
</evidence>
<dbReference type="SUPFAM" id="SSF52266">
    <property type="entry name" value="SGNH hydrolase"/>
    <property type="match status" value="1"/>
</dbReference>
<dbReference type="InterPro" id="IPR036514">
    <property type="entry name" value="SGNH_hydro_sf"/>
</dbReference>
<dbReference type="Proteomes" id="UP000537825">
    <property type="component" value="Unassembled WGS sequence"/>
</dbReference>
<dbReference type="EMBL" id="JAAAPK010000002">
    <property type="protein sequence ID" value="NBC40071.1"/>
    <property type="molecule type" value="Genomic_DNA"/>
</dbReference>
<name>A0A7X4Y7B4_9BACT</name>
<dbReference type="GO" id="GO:0016788">
    <property type="term" value="F:hydrolase activity, acting on ester bonds"/>
    <property type="evidence" value="ECO:0007669"/>
    <property type="project" value="UniProtKB-ARBA"/>
</dbReference>
<evidence type="ECO:0000313" key="1">
    <source>
        <dbReference type="EMBL" id="NBC40071.1"/>
    </source>
</evidence>
<organism evidence="1 2">
    <name type="scientific">Corallococcus exiguus</name>
    <dbReference type="NCBI Taxonomy" id="83462"/>
    <lineage>
        <taxon>Bacteria</taxon>
        <taxon>Pseudomonadati</taxon>
        <taxon>Myxococcota</taxon>
        <taxon>Myxococcia</taxon>
        <taxon>Myxococcales</taxon>
        <taxon>Cystobacterineae</taxon>
        <taxon>Myxococcaceae</taxon>
        <taxon>Corallococcus</taxon>
    </lineage>
</organism>
<dbReference type="AlphaFoldDB" id="A0A7X4Y7B4"/>
<dbReference type="Gene3D" id="3.40.50.1110">
    <property type="entry name" value="SGNH hydrolase"/>
    <property type="match status" value="1"/>
</dbReference>
<gene>
    <name evidence="1" type="ORF">GTZ93_09525</name>
</gene>
<keyword evidence="2" id="KW-1185">Reference proteome</keyword>
<accession>A0A7X4Y7B4</accession>
<dbReference type="RefSeq" id="WP_139919913.1">
    <property type="nucleotide sequence ID" value="NZ_CBCSLE010000180.1"/>
</dbReference>
<comment type="caution">
    <text evidence="1">The sequence shown here is derived from an EMBL/GenBank/DDBJ whole genome shotgun (WGS) entry which is preliminary data.</text>
</comment>
<evidence type="ECO:0008006" key="3">
    <source>
        <dbReference type="Google" id="ProtNLM"/>
    </source>
</evidence>
<proteinExistence type="predicted"/>
<protein>
    <recommendedName>
        <fullName evidence="3">SGNH hydrolase-type esterase domain-containing protein</fullName>
    </recommendedName>
</protein>